<gene>
    <name evidence="5" type="ORF">TAT_000330400</name>
    <name evidence="6" type="ORF">TAV_000330200</name>
</gene>
<dbReference type="Gene3D" id="2.130.10.10">
    <property type="entry name" value="YVTN repeat-like/Quinoprotein amine dehydrogenase"/>
    <property type="match status" value="2"/>
</dbReference>
<dbReference type="InterPro" id="IPR036322">
    <property type="entry name" value="WD40_repeat_dom_sf"/>
</dbReference>
<keyword evidence="1 3" id="KW-0853">WD repeat</keyword>
<dbReference type="InterPro" id="IPR015943">
    <property type="entry name" value="WD40/YVTN_repeat-like_dom_sf"/>
</dbReference>
<sequence length="571" mass="64472">MIASEVFDYDENNLNRNHETDNKNSYESDLDKEHESESEEDPELSYYESLLKGNEFYLDENVGLDPIKATCITSNQSGTFLVTGSVDGSVRCINFDKWAKGGFGDFWKNKLEQSVNGLCFNTEESVLAVASGNMLHFYTDGGDLIVSTTKGDMYLLDAKKTKGHTAAVTCVANDPKNSNLFSSGSLDGTVRVFDIQSNRQSISLSVNNLNIYTLSNKYLSRNKTPNNAHLGQKAKMNRVGISSLCYSTNNFKDVLVAGNDLGFLVVWDQKTAFQSMYIESHDSSVHSVLSYDDGKVVSQSNGCIKFWDLKNTQKPLKELNLPQPNEINETQTIVLSPDNLHLVMSSLNTQNNKMTELHVFDIEKMEIVNKLTVDSLLGPMVWAYETNQLFSVCSDGKIYTRSTESNVGANHYDRALRALGKKNKYSKVNTFSAKPESYPIDYLPDDLVEVEDGVLKKRRVEHHDKYGIPKQEGYDYFKHGKTPITYEDDDIVTKLRSQVEKDPNKELTTKEGIRQIPYKADRFMSIYKKTQPNLILDFNKPSTKQENMLLGVSKCPRCGIKICQCGYMDKR</sequence>
<evidence type="ECO:0000256" key="1">
    <source>
        <dbReference type="ARBA" id="ARBA00022574"/>
    </source>
</evidence>
<dbReference type="PROSITE" id="PS50294">
    <property type="entry name" value="WD_REPEATS_REGION"/>
    <property type="match status" value="1"/>
</dbReference>
<name>A0A3B0N0R2_THEAN</name>
<dbReference type="SMART" id="SM00320">
    <property type="entry name" value="WD40"/>
    <property type="match status" value="4"/>
</dbReference>
<evidence type="ECO:0000256" key="3">
    <source>
        <dbReference type="PROSITE-ProRule" id="PRU00221"/>
    </source>
</evidence>
<dbReference type="AlphaFoldDB" id="A0A3B0N0R2"/>
<dbReference type="PROSITE" id="PS50082">
    <property type="entry name" value="WD_REPEATS_2"/>
    <property type="match status" value="1"/>
</dbReference>
<dbReference type="PANTHER" id="PTHR16017">
    <property type="entry name" value="GASTRULATION DEFECTIVE PROTEIN 1-RELATED"/>
    <property type="match status" value="1"/>
</dbReference>
<feature type="compositionally biased region" description="Basic and acidic residues" evidence="4">
    <location>
        <begin position="16"/>
        <end position="35"/>
    </location>
</feature>
<dbReference type="VEuPathDB" id="PiroplasmaDB:TA08040"/>
<evidence type="ECO:0000313" key="6">
    <source>
        <dbReference type="EMBL" id="SVP95132.1"/>
    </source>
</evidence>
<evidence type="ECO:0000256" key="4">
    <source>
        <dbReference type="SAM" id="MobiDB-lite"/>
    </source>
</evidence>
<dbReference type="EMBL" id="UIVT01000004">
    <property type="protein sequence ID" value="SVP94302.1"/>
    <property type="molecule type" value="Genomic_DNA"/>
</dbReference>
<evidence type="ECO:0000313" key="5">
    <source>
        <dbReference type="EMBL" id="SVP94302.1"/>
    </source>
</evidence>
<dbReference type="InterPro" id="IPR051858">
    <property type="entry name" value="WD_repeat_GAD-1"/>
</dbReference>
<organism evidence="6">
    <name type="scientific">Theileria annulata</name>
    <dbReference type="NCBI Taxonomy" id="5874"/>
    <lineage>
        <taxon>Eukaryota</taxon>
        <taxon>Sar</taxon>
        <taxon>Alveolata</taxon>
        <taxon>Apicomplexa</taxon>
        <taxon>Aconoidasida</taxon>
        <taxon>Piroplasmida</taxon>
        <taxon>Theileriidae</taxon>
        <taxon>Theileria</taxon>
    </lineage>
</organism>
<dbReference type="EMBL" id="UIVS01000004">
    <property type="protein sequence ID" value="SVP95132.1"/>
    <property type="molecule type" value="Genomic_DNA"/>
</dbReference>
<dbReference type="SUPFAM" id="SSF50978">
    <property type="entry name" value="WD40 repeat-like"/>
    <property type="match status" value="1"/>
</dbReference>
<dbReference type="PANTHER" id="PTHR16017:SF0">
    <property type="entry name" value="WD REPEAT-CONTAINING PROTEIN 70"/>
    <property type="match status" value="1"/>
</dbReference>
<reference evidence="6" key="1">
    <citation type="submission" date="2018-07" db="EMBL/GenBank/DDBJ databases">
        <authorList>
            <person name="Quirk P.G."/>
            <person name="Krulwich T.A."/>
        </authorList>
    </citation>
    <scope>NUCLEOTIDE SEQUENCE</scope>
    <source>
        <strain evidence="6">Anand</strain>
    </source>
</reference>
<dbReference type="InterPro" id="IPR001680">
    <property type="entry name" value="WD40_rpt"/>
</dbReference>
<accession>A0A3B0N0R2</accession>
<dbReference type="GO" id="GO:0005634">
    <property type="term" value="C:nucleus"/>
    <property type="evidence" value="ECO:0007669"/>
    <property type="project" value="TreeGrafter"/>
</dbReference>
<protein>
    <submittedName>
        <fullName evidence="6">WD domain, G-beta repeat, putative</fullName>
    </submittedName>
</protein>
<feature type="repeat" description="WD" evidence="3">
    <location>
        <begin position="161"/>
        <end position="203"/>
    </location>
</feature>
<feature type="region of interest" description="Disordered" evidence="4">
    <location>
        <begin position="1"/>
        <end position="43"/>
    </location>
</feature>
<evidence type="ECO:0000256" key="2">
    <source>
        <dbReference type="ARBA" id="ARBA00022737"/>
    </source>
</evidence>
<keyword evidence="2" id="KW-0677">Repeat</keyword>
<dbReference type="GO" id="GO:0035861">
    <property type="term" value="C:site of double-strand break"/>
    <property type="evidence" value="ECO:0007669"/>
    <property type="project" value="TreeGrafter"/>
</dbReference>
<proteinExistence type="predicted"/>
<dbReference type="Pfam" id="PF00400">
    <property type="entry name" value="WD40"/>
    <property type="match status" value="3"/>
</dbReference>